<accession>A0A553NU45</accession>
<evidence type="ECO:0008006" key="10">
    <source>
        <dbReference type="Google" id="ProtNLM"/>
    </source>
</evidence>
<dbReference type="GO" id="GO:0008276">
    <property type="term" value="F:protein methyltransferase activity"/>
    <property type="evidence" value="ECO:0007669"/>
    <property type="project" value="UniProtKB-ARBA"/>
</dbReference>
<dbReference type="InterPro" id="IPR002893">
    <property type="entry name" value="Znf_MYND"/>
</dbReference>
<protein>
    <recommendedName>
        <fullName evidence="10">MYND-type domain-containing protein</fullName>
    </recommendedName>
</protein>
<feature type="non-terminal residue" evidence="8">
    <location>
        <position position="599"/>
    </location>
</feature>
<dbReference type="PANTHER" id="PTHR46455">
    <property type="entry name" value="SET AND MYND DOMAIN CONTAINING, ARTHROPOD-SPECIFIC, MEMBER 4, ISOFORM A"/>
    <property type="match status" value="1"/>
</dbReference>
<dbReference type="OMA" id="QIFSYEP"/>
<dbReference type="PANTHER" id="PTHR46455:SF1">
    <property type="entry name" value="SET AND MYND DOMAIN CONTAINING, ARTHROPOD-SPECIFIC, MEMBER 2"/>
    <property type="match status" value="1"/>
</dbReference>
<feature type="region of interest" description="Disordered" evidence="5">
    <location>
        <begin position="420"/>
        <end position="443"/>
    </location>
</feature>
<keyword evidence="1" id="KW-0479">Metal-binding</keyword>
<dbReference type="PROSITE" id="PS50865">
    <property type="entry name" value="ZF_MYND_2"/>
    <property type="match status" value="1"/>
</dbReference>
<dbReference type="InterPro" id="IPR046341">
    <property type="entry name" value="SET_dom_sf"/>
</dbReference>
<proteinExistence type="predicted"/>
<dbReference type="CDD" id="cd20071">
    <property type="entry name" value="SET_SMYD"/>
    <property type="match status" value="1"/>
</dbReference>
<organism evidence="8 9">
    <name type="scientific">Tigriopus californicus</name>
    <name type="common">Marine copepod</name>
    <dbReference type="NCBI Taxonomy" id="6832"/>
    <lineage>
        <taxon>Eukaryota</taxon>
        <taxon>Metazoa</taxon>
        <taxon>Ecdysozoa</taxon>
        <taxon>Arthropoda</taxon>
        <taxon>Crustacea</taxon>
        <taxon>Multicrustacea</taxon>
        <taxon>Hexanauplia</taxon>
        <taxon>Copepoda</taxon>
        <taxon>Harpacticoida</taxon>
        <taxon>Harpacticidae</taxon>
        <taxon>Tigriopus</taxon>
    </lineage>
</organism>
<feature type="domain" description="MYND-type" evidence="7">
    <location>
        <begin position="12"/>
        <end position="48"/>
    </location>
</feature>
<feature type="compositionally biased region" description="Polar residues" evidence="5">
    <location>
        <begin position="557"/>
        <end position="570"/>
    </location>
</feature>
<dbReference type="InterPro" id="IPR001214">
    <property type="entry name" value="SET_dom"/>
</dbReference>
<dbReference type="STRING" id="6832.A0A553NU45"/>
<dbReference type="Gene3D" id="6.10.140.2220">
    <property type="match status" value="2"/>
</dbReference>
<evidence type="ECO:0000256" key="5">
    <source>
        <dbReference type="SAM" id="MobiDB-lite"/>
    </source>
</evidence>
<dbReference type="AlphaFoldDB" id="A0A553NU45"/>
<dbReference type="EMBL" id="VCGU01000010">
    <property type="protein sequence ID" value="TRY68957.1"/>
    <property type="molecule type" value="Genomic_DNA"/>
</dbReference>
<dbReference type="GO" id="GO:0008170">
    <property type="term" value="F:N-methyltransferase activity"/>
    <property type="evidence" value="ECO:0007669"/>
    <property type="project" value="UniProtKB-ARBA"/>
</dbReference>
<comment type="caution">
    <text evidence="8">The sequence shown here is derived from an EMBL/GenBank/DDBJ whole genome shotgun (WGS) entry which is preliminary data.</text>
</comment>
<sequence>MSNFMDIETITCAFCQGAANQRCTGCHITFYCSKEHQKQHWKKHKTNCCAYKVCASSTLGRYVIATRDLKPGELVLSECPTVMAPMAFTIPICLSCYKSVDGSKRCPKCGWALCSEGCMDSASHVPECSFTQARGKPIPADVAHSKRPHPLYEIVALLRCLYHKQSNQPLYDKLLQLESHTQERLRSGRLEKDKVLLKMVRQFFKIDVEAYGDHEILDLLGILFVNTHEVPVTAVPVQALYLNGSLIEHNCTSNASKHFDKNGTLQIRAAIHIRKGDHIAIMYSDPMWGTVNRQQHLFETKFFQCRCSRCLDPFELGTNFSSLRCPNCPAQSQGFLVAQDPMNSLAPWHCAQCGNQEPADYVNAVIRSIGEELVQLEKDNPEACLMFIKKHSQNLHRNHFYLMDVKLALSQMIGKTSSMSVSSSAGEGASNQPTGAGEPSKISPDLNEKDLIIKQKLCMELIEIANTISPGISRLRGVILYELQATLSSYARKKFTKGEITPEHLKNIMQEVRNYLKECIQIFSYEPTCIQEGRLAAVARLDLIEVDTYVDSLEPNPKSSRNMATTSTPSALPAPSNHSPTTNNNHNNSNHSSHNNNNF</sequence>
<evidence type="ECO:0000256" key="4">
    <source>
        <dbReference type="PROSITE-ProRule" id="PRU00134"/>
    </source>
</evidence>
<dbReference type="Gene3D" id="1.10.220.160">
    <property type="match status" value="1"/>
</dbReference>
<keyword evidence="9" id="KW-1185">Reference proteome</keyword>
<gene>
    <name evidence="8" type="ORF">TCAL_05643</name>
</gene>
<evidence type="ECO:0000256" key="1">
    <source>
        <dbReference type="ARBA" id="ARBA00022723"/>
    </source>
</evidence>
<evidence type="ECO:0000256" key="3">
    <source>
        <dbReference type="ARBA" id="ARBA00022833"/>
    </source>
</evidence>
<dbReference type="Gene3D" id="2.170.270.10">
    <property type="entry name" value="SET domain"/>
    <property type="match status" value="1"/>
</dbReference>
<feature type="region of interest" description="Disordered" evidence="5">
    <location>
        <begin position="552"/>
        <end position="599"/>
    </location>
</feature>
<dbReference type="GO" id="GO:0008270">
    <property type="term" value="F:zinc ion binding"/>
    <property type="evidence" value="ECO:0007669"/>
    <property type="project" value="UniProtKB-KW"/>
</dbReference>
<dbReference type="SUPFAM" id="SSF144232">
    <property type="entry name" value="HIT/MYND zinc finger-like"/>
    <property type="match status" value="1"/>
</dbReference>
<feature type="compositionally biased region" description="Low complexity" evidence="5">
    <location>
        <begin position="575"/>
        <end position="599"/>
    </location>
</feature>
<dbReference type="InterPro" id="IPR053010">
    <property type="entry name" value="SET_SmydA-8"/>
</dbReference>
<evidence type="ECO:0000313" key="8">
    <source>
        <dbReference type="EMBL" id="TRY68957.1"/>
    </source>
</evidence>
<feature type="domain" description="SET" evidence="6">
    <location>
        <begin position="51"/>
        <end position="284"/>
    </location>
</feature>
<evidence type="ECO:0000259" key="6">
    <source>
        <dbReference type="PROSITE" id="PS50280"/>
    </source>
</evidence>
<keyword evidence="3" id="KW-0862">Zinc</keyword>
<evidence type="ECO:0000313" key="9">
    <source>
        <dbReference type="Proteomes" id="UP000318571"/>
    </source>
</evidence>
<dbReference type="GO" id="GO:0008757">
    <property type="term" value="F:S-adenosylmethionine-dependent methyltransferase activity"/>
    <property type="evidence" value="ECO:0007669"/>
    <property type="project" value="UniProtKB-ARBA"/>
</dbReference>
<reference evidence="8 9" key="1">
    <citation type="journal article" date="2018" name="Nat. Ecol. Evol.">
        <title>Genomic signatures of mitonuclear coevolution across populations of Tigriopus californicus.</title>
        <authorList>
            <person name="Barreto F.S."/>
            <person name="Watson E.T."/>
            <person name="Lima T.G."/>
            <person name="Willett C.S."/>
            <person name="Edmands S."/>
            <person name="Li W."/>
            <person name="Burton R.S."/>
        </authorList>
    </citation>
    <scope>NUCLEOTIDE SEQUENCE [LARGE SCALE GENOMIC DNA]</scope>
    <source>
        <strain evidence="8 9">San Diego</strain>
    </source>
</reference>
<dbReference type="SUPFAM" id="SSF82199">
    <property type="entry name" value="SET domain"/>
    <property type="match status" value="1"/>
</dbReference>
<evidence type="ECO:0000256" key="2">
    <source>
        <dbReference type="ARBA" id="ARBA00022771"/>
    </source>
</evidence>
<dbReference type="Proteomes" id="UP000318571">
    <property type="component" value="Chromosome 1"/>
</dbReference>
<dbReference type="PROSITE" id="PS50280">
    <property type="entry name" value="SET"/>
    <property type="match status" value="1"/>
</dbReference>
<dbReference type="Pfam" id="PF00856">
    <property type="entry name" value="SET"/>
    <property type="match status" value="1"/>
</dbReference>
<feature type="compositionally biased region" description="Low complexity" evidence="5">
    <location>
        <begin position="420"/>
        <end position="430"/>
    </location>
</feature>
<evidence type="ECO:0000259" key="7">
    <source>
        <dbReference type="PROSITE" id="PS50865"/>
    </source>
</evidence>
<name>A0A553NU45_TIGCA</name>
<keyword evidence="2 4" id="KW-0863">Zinc-finger</keyword>
<dbReference type="Pfam" id="PF01753">
    <property type="entry name" value="zf-MYND"/>
    <property type="match status" value="1"/>
</dbReference>